<proteinExistence type="predicted"/>
<dbReference type="SUPFAM" id="SSF53146">
    <property type="entry name" value="Nitrogenase accessory factor-like"/>
    <property type="match status" value="1"/>
</dbReference>
<keyword evidence="2" id="KW-1185">Reference proteome</keyword>
<dbReference type="RefSeq" id="WP_269311025.1">
    <property type="nucleotide sequence ID" value="NZ_CP114052.1"/>
</dbReference>
<evidence type="ECO:0000313" key="1">
    <source>
        <dbReference type="EMBL" id="WAW14355.1"/>
    </source>
</evidence>
<dbReference type="EMBL" id="CP114052">
    <property type="protein sequence ID" value="WAW14355.1"/>
    <property type="molecule type" value="Genomic_DNA"/>
</dbReference>
<gene>
    <name evidence="1" type="ORF">O0R46_07030</name>
</gene>
<reference evidence="1" key="1">
    <citation type="submission" date="2022-12" db="EMBL/GenBank/DDBJ databases">
        <title>Peptostreptococcus.</title>
        <authorList>
            <person name="Lee S.H."/>
        </authorList>
    </citation>
    <scope>NUCLEOTIDE SEQUENCE</scope>
    <source>
        <strain evidence="1">CBA3647</strain>
    </source>
</reference>
<evidence type="ECO:0008006" key="3">
    <source>
        <dbReference type="Google" id="ProtNLM"/>
    </source>
</evidence>
<organism evidence="1 2">
    <name type="scientific">Peptostreptococcus equinus</name>
    <dbReference type="NCBI Taxonomy" id="3003601"/>
    <lineage>
        <taxon>Bacteria</taxon>
        <taxon>Bacillati</taxon>
        <taxon>Bacillota</taxon>
        <taxon>Clostridia</taxon>
        <taxon>Peptostreptococcales</taxon>
        <taxon>Peptostreptococcaceae</taxon>
        <taxon>Peptostreptococcus</taxon>
    </lineage>
</organism>
<dbReference type="Gene3D" id="3.30.420.130">
    <property type="entry name" value="Dinitrogenase iron-molybdenum cofactor biosynthesis domain"/>
    <property type="match status" value="1"/>
</dbReference>
<name>A0ABY7JQV9_9FIRM</name>
<protein>
    <recommendedName>
        <fullName evidence="3">Dinitrogenase iron-molybdenum cofactor biosynthesis domain-containing protein</fullName>
    </recommendedName>
</protein>
<sequence length="118" mass="13429">MNKVAVASRNGKVAQKLDKYSEFTIFYIDDCIPVSNEKICKKSNNYMLLTEYLLDMDISTLIVGSIREDIKSHLVANDIDVFECKLESIKKALEIYLDSIDGNNLNVQENSTPDVIYQ</sequence>
<dbReference type="InterPro" id="IPR036105">
    <property type="entry name" value="DiNase_FeMo-co_biosyn_sf"/>
</dbReference>
<dbReference type="Proteomes" id="UP001164187">
    <property type="component" value="Chromosome"/>
</dbReference>
<evidence type="ECO:0000313" key="2">
    <source>
        <dbReference type="Proteomes" id="UP001164187"/>
    </source>
</evidence>
<accession>A0ABY7JQV9</accession>